<dbReference type="InterPro" id="IPR035965">
    <property type="entry name" value="PAS-like_dom_sf"/>
</dbReference>
<dbReference type="Pfam" id="PF02518">
    <property type="entry name" value="HATPase_c"/>
    <property type="match status" value="1"/>
</dbReference>
<comment type="caution">
    <text evidence="7">The sequence shown here is derived from an EMBL/GenBank/DDBJ whole genome shotgun (WGS) entry which is preliminary data.</text>
</comment>
<accession>A0A0C2D4W5</accession>
<evidence type="ECO:0000313" key="8">
    <source>
        <dbReference type="Proteomes" id="UP000031599"/>
    </source>
</evidence>
<dbReference type="InterPro" id="IPR036890">
    <property type="entry name" value="HATPase_C_sf"/>
</dbReference>
<dbReference type="InterPro" id="IPR003661">
    <property type="entry name" value="HisK_dim/P_dom"/>
</dbReference>
<dbReference type="InterPro" id="IPR041664">
    <property type="entry name" value="AAA_16"/>
</dbReference>
<evidence type="ECO:0000256" key="4">
    <source>
        <dbReference type="SAM" id="MobiDB-lite"/>
    </source>
</evidence>
<sequence>MRKRDNKRVVAKVFELGDDGVEARVEHEFRLLQQLDVEGVVRALGVERAGDRLVLLLDYVDGVNLAQFSDGKPIEVGAFLPKALSLVATLGRIHERRIVHRDIKPSNVLVEAGTGDVFLADFGISVLLESERQHLFDPEVIEGTLPYVSPEQTGRTTREVDFRSDLYSLGATFYELLTGRRPFEANEPLELIHAHLARRPTPPHELVATIPVQLSAIVMKLLEKAPEHRYQSAGGLHADLERLASLLTGEGAEEGAGGLAGGDAQVRFELGEHDHPNTLQLPHQLYGRANERATIERVLAAVTKDGERRMVLISGAPGLGKTALLRTIDARVGVSGVHMALGKFEAHQRDVPYRGFVRAFTSLVEQVLTRSDEQLGRWRRTLKQALGSIAGVVAAMVPELALVLGELPPVPKLELGESRNRLHVALARFVAGFAQDGPLVLVLDDLQWADPASLELLRVLLREGGESPILFVGAYRSDEVDEDHPLHRVIDSLGGLGSESGTSDAEGVGESDRAPGRLTRIELQPLDPVDLGQLLADVLGRPAAEMTALAQVVDRKTASNPLFVRQFLLHLEQLQLLRPTRAGWQWDADEIAAAGISDDVVEVMRARLDRLEPDARELLALAACAGSRFDTALLEAGGNPRREVVLGALHDLEQQGLVSPSGSDYVFSHEGIRTVARDRIEVETRRSLHWEIGDYLLAKSSLPASVSGREALARAEDTGEDQLGERVFEIVDHLDAGLPVERLSSSRRQLLVRLNLRAGQRALDSAAWDAARRYFDLAVELLADDLERSARSTGPERVQAFDAAFGQAQSLAIGGLTDEAASAFERLLGWDLSIVERARVLGRQVRILELRERPAEALAQALSGLAALGCKLPRATSKPLVLLAIVRAMRATKGVTRTRLRELPAATDERDIAIMHLLAAATGPAWIAGQELWVIVVCAHVQTLLRAGYHPTAGIGLGSFAILLMSMGKADEARAMVDVAVELAVERASTPAARVSARSNSLVMVGPQCRPFREVADPVESAHAEAVEVGERYVAGLIGSVGLVNHLEAGTHLREILEIDARVRSVDESFGGREQQILAEMFRRLVTCMIGSEGASLMRLDEVASDDISPLTRYVIITTEVWGRMMFGELDKAWALAESVLHNYERVLLGSIVVPRFAMLAAVLAARRWPAAKPGERRRLVAGIRKRLRTVRRFAKVCPENYQAMADIVAGELAALRGQGDAALRLFERARAAALESAAHYVAALASMSLATWADRQGLAVTKSGARRSAREAYERMGARALVEHLDREYGRLTPHELPPLERSSMTHTAMFLGPVTTDGSGQSLDVATVLATMQVMQAISEDLELGQVISRVLASAIEHAGADRGALMLERNGEFAMVAEGDGQQTAEFMDDPVPLRDARERLATSVVLYVVRTGGAVVVDDIATDSRFSTDAYVLRSGVRSMLCMPIVKQTRRIGALVLENRLAAGAFTAQRLEILRILLAQAASALDNSRLYAALARSEAQWRSLVDGVPDVIALMDEHAQLEFVNHLAPYDADPNQLIGANADVYMDPASKLAWREAFAAVVADRAPRELEICVAPERHPRRHYMTRIVSVGTGVGAGAQTKYLTISTDISARKELEAQIRQQQRLDSLGTLASGVAHEINNPVQGILNYAELIQGRADDPETVREFSREITHESERVATIVRNLLAFSRQERDQEREAVSVIQLVQSTLSLIQAVIRKDYVRVVLDLPEGLPLVSCRSQQIQQIVMNLVANARDALNDRYAGFDENKLVEVSACTFQRDGRAWLRLTVGDRGTGIPEDVCARIFDPFFTTKGRDQGTGLGLAVSHGIALEHGGDLRVQSEVGVGTRFHLELPTVAAEVPQSS</sequence>
<dbReference type="Pfam" id="PF00069">
    <property type="entry name" value="Pkinase"/>
    <property type="match status" value="1"/>
</dbReference>
<dbReference type="PROSITE" id="PS00108">
    <property type="entry name" value="PROTEIN_KINASE_ST"/>
    <property type="match status" value="1"/>
</dbReference>
<dbReference type="SUPFAM" id="SSF55785">
    <property type="entry name" value="PYP-like sensor domain (PAS domain)"/>
    <property type="match status" value="1"/>
</dbReference>
<reference evidence="7 8" key="1">
    <citation type="submission" date="2014-12" db="EMBL/GenBank/DDBJ databases">
        <title>Genome assembly of Enhygromyxa salina DSM 15201.</title>
        <authorList>
            <person name="Sharma G."/>
            <person name="Subramanian S."/>
        </authorList>
    </citation>
    <scope>NUCLEOTIDE SEQUENCE [LARGE SCALE GENOMIC DNA]</scope>
    <source>
        <strain evidence="7 8">DSM 15201</strain>
    </source>
</reference>
<dbReference type="Proteomes" id="UP000031599">
    <property type="component" value="Unassembled WGS sequence"/>
</dbReference>
<name>A0A0C2D4W5_9BACT</name>
<dbReference type="EMBL" id="JMCC02000060">
    <property type="protein sequence ID" value="KIG15107.1"/>
    <property type="molecule type" value="Genomic_DNA"/>
</dbReference>
<dbReference type="SUPFAM" id="SSF52540">
    <property type="entry name" value="P-loop containing nucleoside triphosphate hydrolases"/>
    <property type="match status" value="1"/>
</dbReference>
<evidence type="ECO:0000256" key="1">
    <source>
        <dbReference type="ARBA" id="ARBA00000085"/>
    </source>
</evidence>
<dbReference type="SMART" id="SM00220">
    <property type="entry name" value="S_TKc"/>
    <property type="match status" value="1"/>
</dbReference>
<dbReference type="InterPro" id="IPR008271">
    <property type="entry name" value="Ser/Thr_kinase_AS"/>
</dbReference>
<dbReference type="EC" id="2.7.13.3" evidence="2"/>
<dbReference type="InterPro" id="IPR005467">
    <property type="entry name" value="His_kinase_dom"/>
</dbReference>
<dbReference type="Pfam" id="PF00512">
    <property type="entry name" value="HisKA"/>
    <property type="match status" value="1"/>
</dbReference>
<dbReference type="InterPro" id="IPR036097">
    <property type="entry name" value="HisK_dim/P_sf"/>
</dbReference>
<dbReference type="Gene3D" id="1.10.510.10">
    <property type="entry name" value="Transferase(Phosphotransferase) domain 1"/>
    <property type="match status" value="1"/>
</dbReference>
<dbReference type="GO" id="GO:0005524">
    <property type="term" value="F:ATP binding"/>
    <property type="evidence" value="ECO:0007669"/>
    <property type="project" value="InterPro"/>
</dbReference>
<dbReference type="InterPro" id="IPR011009">
    <property type="entry name" value="Kinase-like_dom_sf"/>
</dbReference>
<dbReference type="CDD" id="cd00082">
    <property type="entry name" value="HisKA"/>
    <property type="match status" value="1"/>
</dbReference>
<dbReference type="CDD" id="cd14014">
    <property type="entry name" value="STKc_PknB_like"/>
    <property type="match status" value="1"/>
</dbReference>
<dbReference type="InterPro" id="IPR004358">
    <property type="entry name" value="Sig_transdc_His_kin-like_C"/>
</dbReference>
<organism evidence="7 8">
    <name type="scientific">Enhygromyxa salina</name>
    <dbReference type="NCBI Taxonomy" id="215803"/>
    <lineage>
        <taxon>Bacteria</taxon>
        <taxon>Pseudomonadati</taxon>
        <taxon>Myxococcota</taxon>
        <taxon>Polyangia</taxon>
        <taxon>Nannocystales</taxon>
        <taxon>Nannocystaceae</taxon>
        <taxon>Enhygromyxa</taxon>
    </lineage>
</organism>
<keyword evidence="3" id="KW-0597">Phosphoprotein</keyword>
<dbReference type="PROSITE" id="PS50011">
    <property type="entry name" value="PROTEIN_KINASE_DOM"/>
    <property type="match status" value="1"/>
</dbReference>
<dbReference type="SMART" id="SM00065">
    <property type="entry name" value="GAF"/>
    <property type="match status" value="1"/>
</dbReference>
<dbReference type="Gene3D" id="3.30.565.10">
    <property type="entry name" value="Histidine kinase-like ATPase, C-terminal domain"/>
    <property type="match status" value="1"/>
</dbReference>
<evidence type="ECO:0000256" key="2">
    <source>
        <dbReference type="ARBA" id="ARBA00012438"/>
    </source>
</evidence>
<dbReference type="InterPro" id="IPR000719">
    <property type="entry name" value="Prot_kinase_dom"/>
</dbReference>
<dbReference type="SUPFAM" id="SSF55874">
    <property type="entry name" value="ATPase domain of HSP90 chaperone/DNA topoisomerase II/histidine kinase"/>
    <property type="match status" value="1"/>
</dbReference>
<dbReference type="InterPro" id="IPR003018">
    <property type="entry name" value="GAF"/>
</dbReference>
<dbReference type="SMART" id="SM00388">
    <property type="entry name" value="HisKA"/>
    <property type="match status" value="1"/>
</dbReference>
<dbReference type="Gene3D" id="3.30.450.20">
    <property type="entry name" value="PAS domain"/>
    <property type="match status" value="1"/>
</dbReference>
<dbReference type="InterPro" id="IPR003594">
    <property type="entry name" value="HATPase_dom"/>
</dbReference>
<proteinExistence type="predicted"/>
<dbReference type="PROSITE" id="PS50109">
    <property type="entry name" value="HIS_KIN"/>
    <property type="match status" value="1"/>
</dbReference>
<feature type="domain" description="Histidine kinase" evidence="6">
    <location>
        <begin position="1639"/>
        <end position="1860"/>
    </location>
</feature>
<dbReference type="Pfam" id="PF01590">
    <property type="entry name" value="GAF"/>
    <property type="match status" value="1"/>
</dbReference>
<dbReference type="Gene3D" id="1.10.287.130">
    <property type="match status" value="1"/>
</dbReference>
<dbReference type="GO" id="GO:0000155">
    <property type="term" value="F:phosphorelay sensor kinase activity"/>
    <property type="evidence" value="ECO:0007669"/>
    <property type="project" value="InterPro"/>
</dbReference>
<dbReference type="Pfam" id="PF13191">
    <property type="entry name" value="AAA_16"/>
    <property type="match status" value="1"/>
</dbReference>
<dbReference type="Gene3D" id="3.40.50.300">
    <property type="entry name" value="P-loop containing nucleotide triphosphate hydrolases"/>
    <property type="match status" value="1"/>
</dbReference>
<comment type="catalytic activity">
    <reaction evidence="1">
        <text>ATP + protein L-histidine = ADP + protein N-phospho-L-histidine.</text>
        <dbReference type="EC" id="2.7.13.3"/>
    </reaction>
</comment>
<keyword evidence="7" id="KW-0418">Kinase</keyword>
<dbReference type="InterPro" id="IPR053159">
    <property type="entry name" value="Hybrid_Histidine_Kinase"/>
</dbReference>
<dbReference type="SUPFAM" id="SSF47384">
    <property type="entry name" value="Homodimeric domain of signal transducing histidine kinase"/>
    <property type="match status" value="1"/>
</dbReference>
<dbReference type="Gene3D" id="3.30.450.40">
    <property type="match status" value="1"/>
</dbReference>
<dbReference type="InterPro" id="IPR029016">
    <property type="entry name" value="GAF-like_dom_sf"/>
</dbReference>
<evidence type="ECO:0000313" key="7">
    <source>
        <dbReference type="EMBL" id="KIG15107.1"/>
    </source>
</evidence>
<protein>
    <recommendedName>
        <fullName evidence="2">histidine kinase</fullName>
        <ecNumber evidence="2">2.7.13.3</ecNumber>
    </recommendedName>
</protein>
<dbReference type="SUPFAM" id="SSF56112">
    <property type="entry name" value="Protein kinase-like (PK-like)"/>
    <property type="match status" value="1"/>
</dbReference>
<evidence type="ECO:0000256" key="3">
    <source>
        <dbReference type="ARBA" id="ARBA00022553"/>
    </source>
</evidence>
<dbReference type="SMART" id="SM00387">
    <property type="entry name" value="HATPase_c"/>
    <property type="match status" value="1"/>
</dbReference>
<evidence type="ECO:0000259" key="6">
    <source>
        <dbReference type="PROSITE" id="PS50109"/>
    </source>
</evidence>
<feature type="region of interest" description="Disordered" evidence="4">
    <location>
        <begin position="492"/>
        <end position="514"/>
    </location>
</feature>
<dbReference type="PRINTS" id="PR00344">
    <property type="entry name" value="BCTRLSENSOR"/>
</dbReference>
<evidence type="ECO:0000259" key="5">
    <source>
        <dbReference type="PROSITE" id="PS50011"/>
    </source>
</evidence>
<dbReference type="SUPFAM" id="SSF55781">
    <property type="entry name" value="GAF domain-like"/>
    <property type="match status" value="1"/>
</dbReference>
<dbReference type="PANTHER" id="PTHR43642">
    <property type="entry name" value="HYBRID SIGNAL TRANSDUCTION HISTIDINE KINASE G"/>
    <property type="match status" value="1"/>
</dbReference>
<keyword evidence="7" id="KW-0808">Transferase</keyword>
<dbReference type="PANTHER" id="PTHR43642:SF1">
    <property type="entry name" value="HYBRID SIGNAL TRANSDUCTION HISTIDINE KINASE G"/>
    <property type="match status" value="1"/>
</dbReference>
<dbReference type="InterPro" id="IPR027417">
    <property type="entry name" value="P-loop_NTPase"/>
</dbReference>
<feature type="domain" description="Protein kinase" evidence="5">
    <location>
        <begin position="1"/>
        <end position="240"/>
    </location>
</feature>
<gene>
    <name evidence="7" type="ORF">DB30_06015</name>
</gene>